<dbReference type="Pfam" id="PF01018">
    <property type="entry name" value="GTP1_OBG"/>
    <property type="match status" value="1"/>
</dbReference>
<evidence type="ECO:0000256" key="3">
    <source>
        <dbReference type="ARBA" id="ARBA00022723"/>
    </source>
</evidence>
<protein>
    <recommendedName>
        <fullName evidence="8">GTPase Obg</fullName>
        <ecNumber evidence="8">3.6.5.-</ecNumber>
    </recommendedName>
    <alternativeName>
        <fullName evidence="8">GTP-binding protein Obg</fullName>
    </alternativeName>
</protein>
<evidence type="ECO:0000256" key="6">
    <source>
        <dbReference type="ARBA" id="ARBA00022842"/>
    </source>
</evidence>
<comment type="subunit">
    <text evidence="8">Monomer.</text>
</comment>
<dbReference type="PRINTS" id="PR00326">
    <property type="entry name" value="GTP1OBG"/>
</dbReference>
<reference evidence="12 13" key="1">
    <citation type="journal article" date="2017" name="ISME J.">
        <title>Energy and carbon metabolisms in a deep terrestrial subsurface fluid microbial community.</title>
        <authorList>
            <person name="Momper L."/>
            <person name="Jungbluth S.P."/>
            <person name="Lee M.D."/>
            <person name="Amend J.P."/>
        </authorList>
    </citation>
    <scope>NUCLEOTIDE SEQUENCE [LARGE SCALE GENOMIC DNA]</scope>
    <source>
        <strain evidence="12">SURF_26</strain>
    </source>
</reference>
<feature type="binding site" evidence="8">
    <location>
        <begin position="282"/>
        <end position="285"/>
    </location>
    <ligand>
        <name>GTP</name>
        <dbReference type="ChEBI" id="CHEBI:37565"/>
    </ligand>
</feature>
<dbReference type="NCBIfam" id="NF008954">
    <property type="entry name" value="PRK12296.1"/>
    <property type="match status" value="1"/>
</dbReference>
<keyword evidence="7 8" id="KW-0342">GTP-binding</keyword>
<dbReference type="InterPro" id="IPR014100">
    <property type="entry name" value="GTP-bd_Obg/CgtA"/>
</dbReference>
<proteinExistence type="inferred from homology"/>
<dbReference type="GO" id="GO:0000287">
    <property type="term" value="F:magnesium ion binding"/>
    <property type="evidence" value="ECO:0007669"/>
    <property type="project" value="InterPro"/>
</dbReference>
<feature type="binding site" evidence="8">
    <location>
        <begin position="212"/>
        <end position="215"/>
    </location>
    <ligand>
        <name>GTP</name>
        <dbReference type="ChEBI" id="CHEBI:37565"/>
    </ligand>
</feature>
<comment type="caution">
    <text evidence="12">The sequence shown here is derived from an EMBL/GenBank/DDBJ whole genome shotgun (WGS) entry which is preliminary data.</text>
</comment>
<name>A0A3A4REV4_9BACT</name>
<comment type="function">
    <text evidence="8">An essential GTPase which binds GTP, GDP and possibly (p)ppGpp with moderate affinity, with high nucleotide exchange rates and a fairly low GTP hydrolysis rate. Plays a role in control of the cell cycle, stress response, ribosome biogenesis and in those bacteria that undergo differentiation, in morphogenesis control.</text>
</comment>
<evidence type="ECO:0000256" key="1">
    <source>
        <dbReference type="ARBA" id="ARBA00007699"/>
    </source>
</evidence>
<keyword evidence="6 8" id="KW-0460">Magnesium</keyword>
<dbReference type="HAMAP" id="MF_01454">
    <property type="entry name" value="GTPase_Obg"/>
    <property type="match status" value="1"/>
</dbReference>
<dbReference type="InterPro" id="IPR045086">
    <property type="entry name" value="OBG_GTPase"/>
</dbReference>
<evidence type="ECO:0000256" key="5">
    <source>
        <dbReference type="ARBA" id="ARBA00022801"/>
    </source>
</evidence>
<evidence type="ECO:0000256" key="8">
    <source>
        <dbReference type="HAMAP-Rule" id="MF_01454"/>
    </source>
</evidence>
<dbReference type="SUPFAM" id="SSF82051">
    <property type="entry name" value="Obg GTP-binding protein N-terminal domain"/>
    <property type="match status" value="1"/>
</dbReference>
<dbReference type="NCBIfam" id="TIGR02729">
    <property type="entry name" value="Obg_CgtA"/>
    <property type="match status" value="1"/>
</dbReference>
<dbReference type="PROSITE" id="PS51710">
    <property type="entry name" value="G_OBG"/>
    <property type="match status" value="1"/>
</dbReference>
<evidence type="ECO:0000259" key="11">
    <source>
        <dbReference type="PROSITE" id="PS51883"/>
    </source>
</evidence>
<keyword evidence="4 8" id="KW-0547">Nucleotide-binding</keyword>
<dbReference type="EC" id="3.6.5.-" evidence="8"/>
<dbReference type="InterPro" id="IPR006073">
    <property type="entry name" value="GTP-bd"/>
</dbReference>
<dbReference type="PANTHER" id="PTHR11702">
    <property type="entry name" value="DEVELOPMENTALLY REGULATED GTP-BINDING PROTEIN-RELATED"/>
    <property type="match status" value="1"/>
</dbReference>
<evidence type="ECO:0000256" key="9">
    <source>
        <dbReference type="SAM" id="MobiDB-lite"/>
    </source>
</evidence>
<evidence type="ECO:0000313" key="12">
    <source>
        <dbReference type="EMBL" id="RJP61340.1"/>
    </source>
</evidence>
<feature type="region of interest" description="Disordered" evidence="9">
    <location>
        <begin position="64"/>
        <end position="84"/>
    </location>
</feature>
<dbReference type="Pfam" id="PF01926">
    <property type="entry name" value="MMR_HSR1"/>
    <property type="match status" value="1"/>
</dbReference>
<dbReference type="NCBIfam" id="NF008956">
    <property type="entry name" value="PRK12299.1"/>
    <property type="match status" value="1"/>
</dbReference>
<feature type="binding site" evidence="8">
    <location>
        <begin position="311"/>
        <end position="313"/>
    </location>
    <ligand>
        <name>GTP</name>
        <dbReference type="ChEBI" id="CHEBI:37565"/>
    </ligand>
</feature>
<dbReference type="Gene3D" id="3.40.50.300">
    <property type="entry name" value="P-loop containing nucleotide triphosphate hydrolases"/>
    <property type="match status" value="1"/>
</dbReference>
<feature type="binding site" evidence="8">
    <location>
        <begin position="190"/>
        <end position="194"/>
    </location>
    <ligand>
        <name>GTP</name>
        <dbReference type="ChEBI" id="CHEBI:37565"/>
    </ligand>
</feature>
<dbReference type="NCBIfam" id="NF008955">
    <property type="entry name" value="PRK12297.1"/>
    <property type="match status" value="1"/>
</dbReference>
<comment type="cofactor">
    <cofactor evidence="8">
        <name>Mg(2+)</name>
        <dbReference type="ChEBI" id="CHEBI:18420"/>
    </cofactor>
</comment>
<dbReference type="Gene3D" id="2.70.210.12">
    <property type="entry name" value="GTP1/OBG domain"/>
    <property type="match status" value="1"/>
</dbReference>
<dbReference type="Proteomes" id="UP000266426">
    <property type="component" value="Unassembled WGS sequence"/>
</dbReference>
<dbReference type="InterPro" id="IPR006169">
    <property type="entry name" value="GTP1_OBG_dom"/>
</dbReference>
<evidence type="ECO:0000256" key="4">
    <source>
        <dbReference type="ARBA" id="ARBA00022741"/>
    </source>
</evidence>
<keyword evidence="5 8" id="KW-0378">Hydrolase</keyword>
<comment type="subcellular location">
    <subcellularLocation>
        <location evidence="8">Cytoplasm</location>
    </subcellularLocation>
</comment>
<feature type="domain" description="OBG-type G" evidence="10">
    <location>
        <begin position="159"/>
        <end position="330"/>
    </location>
</feature>
<dbReference type="InterPro" id="IPR005225">
    <property type="entry name" value="Small_GTP-bd"/>
</dbReference>
<dbReference type="GO" id="GO:0043022">
    <property type="term" value="F:ribosome binding"/>
    <property type="evidence" value="ECO:0007669"/>
    <property type="project" value="UniProtKB-ARBA"/>
</dbReference>
<dbReference type="CDD" id="cd01898">
    <property type="entry name" value="Obg"/>
    <property type="match status" value="1"/>
</dbReference>
<dbReference type="FunFam" id="2.70.210.12:FF:000001">
    <property type="entry name" value="GTPase Obg"/>
    <property type="match status" value="1"/>
</dbReference>
<feature type="binding site" evidence="8">
    <location>
        <position position="192"/>
    </location>
    <ligand>
        <name>Mg(2+)</name>
        <dbReference type="ChEBI" id="CHEBI:18420"/>
    </ligand>
</feature>
<evidence type="ECO:0000256" key="2">
    <source>
        <dbReference type="ARBA" id="ARBA00022490"/>
    </source>
</evidence>
<evidence type="ECO:0000256" key="7">
    <source>
        <dbReference type="ARBA" id="ARBA00023134"/>
    </source>
</evidence>
<keyword evidence="2 8" id="KW-0963">Cytoplasm</keyword>
<dbReference type="PIRSF" id="PIRSF002401">
    <property type="entry name" value="GTP_bd_Obg/CgtA"/>
    <property type="match status" value="1"/>
</dbReference>
<dbReference type="PROSITE" id="PS51883">
    <property type="entry name" value="OBG"/>
    <property type="match status" value="1"/>
</dbReference>
<sequence>MFTDRVTVYLKAGDGGNGCLSFRREKFVPRGGPDGGNGGKGGDIIFQADPNQATLVDFYYKPHIKSNRGQHGKGSNKTGRSGKDVTVKIPVGTQVINLETGIIIHDFVTPAEKVVMAKGGRGGKGNAALATQFNTAPHESEPGVEGEEIALQLELKLIADVGLVGFPNAGKSTLISRISSARPKIADYPFTTLSPVLGTVQYDLYKSFVVADIPGILEGAHDNVGLGHAFLRHIERNKVLVFVLDMSSYEHPDPVHDYRVLEDELRMHKPDLITKPRIVAANKMDVPESAELLENFRKSGIHPEDSIFPISAATGQGIKPFLNALIKCVEDFNRSQ</sequence>
<feature type="binding site" evidence="8">
    <location>
        <begin position="165"/>
        <end position="172"/>
    </location>
    <ligand>
        <name>GTP</name>
        <dbReference type="ChEBI" id="CHEBI:37565"/>
    </ligand>
</feature>
<evidence type="ECO:0000313" key="13">
    <source>
        <dbReference type="Proteomes" id="UP000266426"/>
    </source>
</evidence>
<dbReference type="SUPFAM" id="SSF52540">
    <property type="entry name" value="P-loop containing nucleoside triphosphate hydrolases"/>
    <property type="match status" value="1"/>
</dbReference>
<feature type="domain" description="Obg" evidence="11">
    <location>
        <begin position="1"/>
        <end position="158"/>
    </location>
</feature>
<dbReference type="GO" id="GO:0005525">
    <property type="term" value="F:GTP binding"/>
    <property type="evidence" value="ECO:0007669"/>
    <property type="project" value="UniProtKB-UniRule"/>
</dbReference>
<dbReference type="InterPro" id="IPR027417">
    <property type="entry name" value="P-loop_NTPase"/>
</dbReference>
<dbReference type="GO" id="GO:0005737">
    <property type="term" value="C:cytoplasm"/>
    <property type="evidence" value="ECO:0007669"/>
    <property type="project" value="UniProtKB-SubCell"/>
</dbReference>
<dbReference type="EMBL" id="QZJZ01000014">
    <property type="protein sequence ID" value="RJP61340.1"/>
    <property type="molecule type" value="Genomic_DNA"/>
</dbReference>
<gene>
    <name evidence="12" type="primary">obgE</name>
    <name evidence="8" type="synonym">obg</name>
    <name evidence="12" type="ORF">C4541_02230</name>
</gene>
<dbReference type="AlphaFoldDB" id="A0A3A4REV4"/>
<dbReference type="InterPro" id="IPR036726">
    <property type="entry name" value="GTP1_OBG_dom_sf"/>
</dbReference>
<evidence type="ECO:0000259" key="10">
    <source>
        <dbReference type="PROSITE" id="PS51710"/>
    </source>
</evidence>
<comment type="similarity">
    <text evidence="1 8">Belongs to the TRAFAC class OBG-HflX-like GTPase superfamily. OBG GTPase family.</text>
</comment>
<dbReference type="GO" id="GO:0003924">
    <property type="term" value="F:GTPase activity"/>
    <property type="evidence" value="ECO:0007669"/>
    <property type="project" value="UniProtKB-UniRule"/>
</dbReference>
<dbReference type="GO" id="GO:0042254">
    <property type="term" value="P:ribosome biogenesis"/>
    <property type="evidence" value="ECO:0007669"/>
    <property type="project" value="UniProtKB-UniRule"/>
</dbReference>
<feature type="binding site" evidence="8">
    <location>
        <position position="172"/>
    </location>
    <ligand>
        <name>Mg(2+)</name>
        <dbReference type="ChEBI" id="CHEBI:18420"/>
    </ligand>
</feature>
<organism evidence="12 13">
    <name type="scientific">Candidatus Auribacter fodinae</name>
    <dbReference type="NCBI Taxonomy" id="2093366"/>
    <lineage>
        <taxon>Bacteria</taxon>
        <taxon>Pseudomonadati</taxon>
        <taxon>Candidatus Auribacterota</taxon>
        <taxon>Candidatus Auribacteria</taxon>
        <taxon>Candidatus Auribacterales</taxon>
        <taxon>Candidatus Auribacteraceae</taxon>
        <taxon>Candidatus Auribacter</taxon>
    </lineage>
</organism>
<dbReference type="NCBIfam" id="TIGR00231">
    <property type="entry name" value="small_GTP"/>
    <property type="match status" value="1"/>
</dbReference>
<accession>A0A3A4REV4</accession>
<dbReference type="PANTHER" id="PTHR11702:SF31">
    <property type="entry name" value="MITOCHONDRIAL RIBOSOME-ASSOCIATED GTPASE 2"/>
    <property type="match status" value="1"/>
</dbReference>
<dbReference type="InterPro" id="IPR031167">
    <property type="entry name" value="G_OBG"/>
</dbReference>
<keyword evidence="3 8" id="KW-0479">Metal-binding</keyword>